<dbReference type="SUPFAM" id="SSF55785">
    <property type="entry name" value="PYP-like sensor domain (PAS domain)"/>
    <property type="match status" value="1"/>
</dbReference>
<dbReference type="InterPro" id="IPR000014">
    <property type="entry name" value="PAS"/>
</dbReference>
<evidence type="ECO:0000259" key="2">
    <source>
        <dbReference type="PROSITE" id="PS50112"/>
    </source>
</evidence>
<dbReference type="AlphaFoldDB" id="A0A075WJK9"/>
<dbReference type="InterPro" id="IPR003594">
    <property type="entry name" value="HATPase_dom"/>
</dbReference>
<evidence type="ECO:0000259" key="1">
    <source>
        <dbReference type="PROSITE" id="PS50109"/>
    </source>
</evidence>
<dbReference type="PROSITE" id="PS50112">
    <property type="entry name" value="PAS"/>
    <property type="match status" value="1"/>
</dbReference>
<feature type="domain" description="PAS" evidence="2">
    <location>
        <begin position="25"/>
        <end position="74"/>
    </location>
</feature>
<accession>A0A075WJK9</accession>
<dbReference type="SUPFAM" id="SSF55874">
    <property type="entry name" value="ATPase domain of HSP90 chaperone/DNA topoisomerase II/histidine kinase"/>
    <property type="match status" value="1"/>
</dbReference>
<dbReference type="SMART" id="SM00086">
    <property type="entry name" value="PAC"/>
    <property type="match status" value="1"/>
</dbReference>
<sequence length="334" mass="38034">MLDLDVALPLEVLEKLRTGIYVYQEGRFVFLNREVERISGYTREELLRKSPYDLLADETDRENIRLFTEMSESGKFDNLPERYVAKIRRKNGSPAWVEMKAFPAIFKGKEAIVCNVIDITELVLEEERKKSIERYVELVGKIIRHDLANKISAAMNLLELSMEKREDEIVSKAYQILAESVKTLRRLRNLELLMKTGGELRVVSVKEVFEEVSKNYSINVVVTGDAAVMADDGLYSIADNLLNNAVKHGRCKNVRVATEWEKDKVVVRVEDDGIGISDENKSRIFNEGFHSGEGQGLGLFIVASLMERYGGNVEVKDNEPTGTVFVLKFPYKKD</sequence>
<organism evidence="3 4">
    <name type="scientific">Archaeoglobus fulgidus DSM 8774</name>
    <dbReference type="NCBI Taxonomy" id="1344584"/>
    <lineage>
        <taxon>Archaea</taxon>
        <taxon>Methanobacteriati</taxon>
        <taxon>Methanobacteriota</taxon>
        <taxon>Archaeoglobi</taxon>
        <taxon>Archaeoglobales</taxon>
        <taxon>Archaeoglobaceae</taxon>
        <taxon>Archaeoglobus</taxon>
    </lineage>
</organism>
<dbReference type="Pfam" id="PF13426">
    <property type="entry name" value="PAS_9"/>
    <property type="match status" value="1"/>
</dbReference>
<dbReference type="CDD" id="cd00130">
    <property type="entry name" value="PAS"/>
    <property type="match status" value="1"/>
</dbReference>
<dbReference type="Pfam" id="PF02518">
    <property type="entry name" value="HATPase_c"/>
    <property type="match status" value="1"/>
</dbReference>
<evidence type="ECO:0000313" key="4">
    <source>
        <dbReference type="Proteomes" id="UP000028501"/>
    </source>
</evidence>
<dbReference type="EMBL" id="CP006577">
    <property type="protein sequence ID" value="AIG97768.1"/>
    <property type="molecule type" value="Genomic_DNA"/>
</dbReference>
<dbReference type="InterPro" id="IPR005467">
    <property type="entry name" value="His_kinase_dom"/>
</dbReference>
<dbReference type="SMART" id="SM00387">
    <property type="entry name" value="HATPase_c"/>
    <property type="match status" value="1"/>
</dbReference>
<dbReference type="GO" id="GO:0016772">
    <property type="term" value="F:transferase activity, transferring phosphorus-containing groups"/>
    <property type="evidence" value="ECO:0007669"/>
    <property type="project" value="InterPro"/>
</dbReference>
<dbReference type="PANTHER" id="PTHR43065">
    <property type="entry name" value="SENSOR HISTIDINE KINASE"/>
    <property type="match status" value="1"/>
</dbReference>
<dbReference type="NCBIfam" id="TIGR00229">
    <property type="entry name" value="sensory_box"/>
    <property type="match status" value="1"/>
</dbReference>
<dbReference type="InterPro" id="IPR004358">
    <property type="entry name" value="Sig_transdc_His_kin-like_C"/>
</dbReference>
<name>A0A075WJK9_ARCFL</name>
<dbReference type="HOGENOM" id="CLU_000445_114_58_2"/>
<proteinExistence type="predicted"/>
<dbReference type="GeneID" id="24794495"/>
<dbReference type="Proteomes" id="UP000028501">
    <property type="component" value="Chromosome"/>
</dbReference>
<dbReference type="SMART" id="SM00091">
    <property type="entry name" value="PAS"/>
    <property type="match status" value="1"/>
</dbReference>
<dbReference type="KEGG" id="afg:AFULGI_00009820"/>
<evidence type="ECO:0000313" key="3">
    <source>
        <dbReference type="EMBL" id="AIG97768.1"/>
    </source>
</evidence>
<dbReference type="PROSITE" id="PS50109">
    <property type="entry name" value="HIS_KIN"/>
    <property type="match status" value="1"/>
</dbReference>
<dbReference type="PANTHER" id="PTHR43065:SF23">
    <property type="entry name" value="SENSOR HISTIDINE KINASE PDTAS"/>
    <property type="match status" value="1"/>
</dbReference>
<feature type="domain" description="Histidine kinase" evidence="1">
    <location>
        <begin position="142"/>
        <end position="333"/>
    </location>
</feature>
<dbReference type="Gene3D" id="3.30.565.10">
    <property type="entry name" value="Histidine kinase-like ATPase, C-terminal domain"/>
    <property type="match status" value="1"/>
</dbReference>
<reference evidence="3 4" key="1">
    <citation type="submission" date="2013-07" db="EMBL/GenBank/DDBJ databases">
        <title>Genome of Archaeoglobus fulgidus.</title>
        <authorList>
            <person name="Fiebig A."/>
            <person name="Birkeland N.-K."/>
        </authorList>
    </citation>
    <scope>NUCLEOTIDE SEQUENCE [LARGE SCALE GENOMIC DNA]</scope>
    <source>
        <strain evidence="3 4">DSM 8774</strain>
    </source>
</reference>
<dbReference type="InterPro" id="IPR035965">
    <property type="entry name" value="PAS-like_dom_sf"/>
</dbReference>
<protein>
    <submittedName>
        <fullName evidence="3">PAS domain protein S-box</fullName>
    </submittedName>
</protein>
<dbReference type="PRINTS" id="PR00344">
    <property type="entry name" value="BCTRLSENSOR"/>
</dbReference>
<dbReference type="Gene3D" id="3.30.450.20">
    <property type="entry name" value="PAS domain"/>
    <property type="match status" value="1"/>
</dbReference>
<dbReference type="RefSeq" id="WP_010878393.1">
    <property type="nucleotide sequence ID" value="NZ_CP006577.1"/>
</dbReference>
<dbReference type="InterPro" id="IPR036890">
    <property type="entry name" value="HATPase_C_sf"/>
</dbReference>
<dbReference type="Gene3D" id="1.10.287.130">
    <property type="match status" value="1"/>
</dbReference>
<gene>
    <name evidence="3" type="ORF">AFULGI_00009820</name>
</gene>
<dbReference type="InterPro" id="IPR001610">
    <property type="entry name" value="PAC"/>
</dbReference>